<organism evidence="3 4">
    <name type="scientific">Trichomonascus ciferrii</name>
    <dbReference type="NCBI Taxonomy" id="44093"/>
    <lineage>
        <taxon>Eukaryota</taxon>
        <taxon>Fungi</taxon>
        <taxon>Dikarya</taxon>
        <taxon>Ascomycota</taxon>
        <taxon>Saccharomycotina</taxon>
        <taxon>Dipodascomycetes</taxon>
        <taxon>Dipodascales</taxon>
        <taxon>Trichomonascaceae</taxon>
        <taxon>Trichomonascus</taxon>
        <taxon>Trichomonascus ciferrii complex</taxon>
    </lineage>
</organism>
<feature type="compositionally biased region" description="Basic and acidic residues" evidence="1">
    <location>
        <begin position="43"/>
        <end position="55"/>
    </location>
</feature>
<evidence type="ECO:0000256" key="1">
    <source>
        <dbReference type="SAM" id="MobiDB-lite"/>
    </source>
</evidence>
<feature type="region of interest" description="Disordered" evidence="1">
    <location>
        <begin position="193"/>
        <end position="221"/>
    </location>
</feature>
<name>A0A642V5D4_9ASCO</name>
<comment type="caution">
    <text evidence="3">The sequence shown here is derived from an EMBL/GenBank/DDBJ whole genome shotgun (WGS) entry which is preliminary data.</text>
</comment>
<feature type="compositionally biased region" description="Low complexity" evidence="1">
    <location>
        <begin position="273"/>
        <end position="301"/>
    </location>
</feature>
<gene>
    <name evidence="3" type="ORF">TRICI_002852</name>
</gene>
<feature type="region of interest" description="Disordered" evidence="1">
    <location>
        <begin position="23"/>
        <end position="55"/>
    </location>
</feature>
<feature type="compositionally biased region" description="Polar residues" evidence="1">
    <location>
        <begin position="193"/>
        <end position="212"/>
    </location>
</feature>
<accession>A0A642V5D4</accession>
<evidence type="ECO:0000256" key="2">
    <source>
        <dbReference type="SAM" id="SignalP"/>
    </source>
</evidence>
<feature type="chain" id="PRO_5024918885" evidence="2">
    <location>
        <begin position="24"/>
        <end position="323"/>
    </location>
</feature>
<protein>
    <submittedName>
        <fullName evidence="3">Uncharacterized protein</fullName>
    </submittedName>
</protein>
<keyword evidence="4" id="KW-1185">Reference proteome</keyword>
<sequence>MVGLKTLLITLLGCTAYIASSTSEDEVSQDTAQPVKKGLVSPRKGDVSEERAAEEEGKVINTAFRNRDINDAMNKAAEVLEKDSNPAEVADMINGAVGSFSAFKRSSDYSTVDEMILNQMKQIDTKNAPKSVSEEVSPYVENIGQPLEEMSKTDTGAGEAKKGFARYGPVDKQMIATITNPESSYNSIELPTASSEQAGTNTQELSVETSPNRPRLRFTPYETPTIIGWPINDSNSTIANQTSFSLGNTSSFATAPTTTEFANSTSFQNATETGAAAAQTDTSAPSTSASATSPETATATGSAMKNTVGAIALLGGALALALI</sequence>
<evidence type="ECO:0000313" key="3">
    <source>
        <dbReference type="EMBL" id="KAA8914701.1"/>
    </source>
</evidence>
<evidence type="ECO:0000313" key="4">
    <source>
        <dbReference type="Proteomes" id="UP000761534"/>
    </source>
</evidence>
<reference evidence="3" key="1">
    <citation type="journal article" date="2019" name="G3 (Bethesda)">
        <title>Genome Assemblies of Two Rare Opportunistic Yeast Pathogens: Diutina rugosa (syn. Candida rugosa) and Trichomonascus ciferrii (syn. Candida ciferrii).</title>
        <authorList>
            <person name="Mixao V."/>
            <person name="Saus E."/>
            <person name="Hansen A.P."/>
            <person name="Lass-Florl C."/>
            <person name="Gabaldon T."/>
        </authorList>
    </citation>
    <scope>NUCLEOTIDE SEQUENCE</scope>
    <source>
        <strain evidence="3">CBS 4856</strain>
    </source>
</reference>
<dbReference type="VEuPathDB" id="FungiDB:TRICI_002852"/>
<proteinExistence type="predicted"/>
<keyword evidence="2" id="KW-0732">Signal</keyword>
<feature type="region of interest" description="Disordered" evidence="1">
    <location>
        <begin position="266"/>
        <end position="301"/>
    </location>
</feature>
<dbReference type="Proteomes" id="UP000761534">
    <property type="component" value="Unassembled WGS sequence"/>
</dbReference>
<dbReference type="AlphaFoldDB" id="A0A642V5D4"/>
<feature type="signal peptide" evidence="2">
    <location>
        <begin position="1"/>
        <end position="23"/>
    </location>
</feature>
<dbReference type="EMBL" id="SWFS01000195">
    <property type="protein sequence ID" value="KAA8914701.1"/>
    <property type="molecule type" value="Genomic_DNA"/>
</dbReference>